<dbReference type="SUPFAM" id="SSF51182">
    <property type="entry name" value="RmlC-like cupins"/>
    <property type="match status" value="1"/>
</dbReference>
<dbReference type="OrthoDB" id="5840532at2759"/>
<evidence type="ECO:0000313" key="4">
    <source>
        <dbReference type="Proteomes" id="UP000288859"/>
    </source>
</evidence>
<dbReference type="CDD" id="cd02231">
    <property type="entry name" value="cupin_BLL6423-like"/>
    <property type="match status" value="1"/>
</dbReference>
<sequence>MGSIQPPSDDGQVSPLPPIRRYITDHDSKTGQSILLPQEPYQWKSSAAKDAAAVVAYATTEFPPKLGNGEDLRKYKETVTNGKLGLTTPSGTVCRVVDFGPGRKPIMHRTKSLDYGVVLEGSIDMVLDSGQRCTLQRGDIVVQRATMHGWENASSVEWARMMFVLQDCEQFVVGEQEIAEDVSDTKGSFLSS</sequence>
<dbReference type="InterPro" id="IPR013096">
    <property type="entry name" value="Cupin_2"/>
</dbReference>
<dbReference type="InterPro" id="IPR011051">
    <property type="entry name" value="RmlC_Cupin_sf"/>
</dbReference>
<name>A0A438NJL9_EXOME</name>
<comment type="caution">
    <text evidence="3">The sequence shown here is derived from an EMBL/GenBank/DDBJ whole genome shotgun (WGS) entry which is preliminary data.</text>
</comment>
<accession>A0A438NJL9</accession>
<dbReference type="Gene3D" id="2.60.120.10">
    <property type="entry name" value="Jelly Rolls"/>
    <property type="match status" value="1"/>
</dbReference>
<dbReference type="AlphaFoldDB" id="A0A438NJL9"/>
<dbReference type="EMBL" id="NAJM01000001">
    <property type="protein sequence ID" value="RVX75934.1"/>
    <property type="molecule type" value="Genomic_DNA"/>
</dbReference>
<proteinExistence type="predicted"/>
<protein>
    <recommendedName>
        <fullName evidence="2">Cupin type-2 domain-containing protein</fullName>
    </recommendedName>
</protein>
<reference evidence="3 4" key="1">
    <citation type="submission" date="2017-03" db="EMBL/GenBank/DDBJ databases">
        <title>Genomes of endolithic fungi from Antarctica.</title>
        <authorList>
            <person name="Coleine C."/>
            <person name="Masonjones S."/>
            <person name="Stajich J.E."/>
        </authorList>
    </citation>
    <scope>NUCLEOTIDE SEQUENCE [LARGE SCALE GENOMIC DNA]</scope>
    <source>
        <strain evidence="3 4">CCFEE 6314</strain>
    </source>
</reference>
<dbReference type="InterPro" id="IPR014710">
    <property type="entry name" value="RmlC-like_jellyroll"/>
</dbReference>
<dbReference type="PANTHER" id="PTHR36156:SF2">
    <property type="entry name" value="CUPIN TYPE-2 DOMAIN-CONTAINING PROTEIN"/>
    <property type="match status" value="1"/>
</dbReference>
<dbReference type="VEuPathDB" id="FungiDB:PV10_07978"/>
<gene>
    <name evidence="3" type="ORF">B0A52_00291</name>
</gene>
<dbReference type="Pfam" id="PF07883">
    <property type="entry name" value="Cupin_2"/>
    <property type="match status" value="1"/>
</dbReference>
<organism evidence="3 4">
    <name type="scientific">Exophiala mesophila</name>
    <name type="common">Black yeast-like fungus</name>
    <dbReference type="NCBI Taxonomy" id="212818"/>
    <lineage>
        <taxon>Eukaryota</taxon>
        <taxon>Fungi</taxon>
        <taxon>Dikarya</taxon>
        <taxon>Ascomycota</taxon>
        <taxon>Pezizomycotina</taxon>
        <taxon>Eurotiomycetes</taxon>
        <taxon>Chaetothyriomycetidae</taxon>
        <taxon>Chaetothyriales</taxon>
        <taxon>Herpotrichiellaceae</taxon>
        <taxon>Exophiala</taxon>
    </lineage>
</organism>
<evidence type="ECO:0000259" key="2">
    <source>
        <dbReference type="Pfam" id="PF07883"/>
    </source>
</evidence>
<dbReference type="InterPro" id="IPR047142">
    <property type="entry name" value="OryJ/VirC-like"/>
</dbReference>
<dbReference type="PANTHER" id="PTHR36156">
    <property type="entry name" value="SLR2101 PROTEIN"/>
    <property type="match status" value="1"/>
</dbReference>
<evidence type="ECO:0000256" key="1">
    <source>
        <dbReference type="SAM" id="MobiDB-lite"/>
    </source>
</evidence>
<feature type="domain" description="Cupin type-2" evidence="2">
    <location>
        <begin position="96"/>
        <end position="161"/>
    </location>
</feature>
<dbReference type="Proteomes" id="UP000288859">
    <property type="component" value="Unassembled WGS sequence"/>
</dbReference>
<evidence type="ECO:0000313" key="3">
    <source>
        <dbReference type="EMBL" id="RVX75934.1"/>
    </source>
</evidence>
<feature type="region of interest" description="Disordered" evidence="1">
    <location>
        <begin position="1"/>
        <end position="20"/>
    </location>
</feature>